<protein>
    <submittedName>
        <fullName evidence="1">Uncharacterized protein</fullName>
    </submittedName>
</protein>
<dbReference type="Proteomes" id="UP000309174">
    <property type="component" value="Unassembled WGS sequence"/>
</dbReference>
<keyword evidence="2" id="KW-1185">Reference proteome</keyword>
<comment type="caution">
    <text evidence="1">The sequence shown here is derived from an EMBL/GenBank/DDBJ whole genome shotgun (WGS) entry which is preliminary data.</text>
</comment>
<name>A0A5C4JE34_9ACTN</name>
<dbReference type="AlphaFoldDB" id="A0A5C4JE34"/>
<accession>A0A5C4JE34</accession>
<evidence type="ECO:0000313" key="2">
    <source>
        <dbReference type="Proteomes" id="UP000309174"/>
    </source>
</evidence>
<dbReference type="EMBL" id="VCKW01000054">
    <property type="protein sequence ID" value="TMR02182.1"/>
    <property type="molecule type" value="Genomic_DNA"/>
</dbReference>
<gene>
    <name evidence="1" type="ORF">ETD83_13275</name>
</gene>
<proteinExistence type="predicted"/>
<organism evidence="1 2">
    <name type="scientific">Actinomadura soli</name>
    <dbReference type="NCBI Taxonomy" id="2508997"/>
    <lineage>
        <taxon>Bacteria</taxon>
        <taxon>Bacillati</taxon>
        <taxon>Actinomycetota</taxon>
        <taxon>Actinomycetes</taxon>
        <taxon>Streptosporangiales</taxon>
        <taxon>Thermomonosporaceae</taxon>
        <taxon>Actinomadura</taxon>
    </lineage>
</organism>
<reference evidence="1 2" key="1">
    <citation type="submission" date="2019-05" db="EMBL/GenBank/DDBJ databases">
        <title>Draft genome sequence of Actinomadura sp. 14C53.</title>
        <authorList>
            <person name="Saricaoglu S."/>
            <person name="Isik K."/>
        </authorList>
    </citation>
    <scope>NUCLEOTIDE SEQUENCE [LARGE SCALE GENOMIC DNA]</scope>
    <source>
        <strain evidence="1 2">14C53</strain>
    </source>
</reference>
<sequence>MVTPSQTIYVWLRQGGIDSVLEPGLTSTDRAEPVAARRRITELETEPTITPRAIELLRETVPQKEVRSHRGNGQRGAADRDCCKIMDVSESASTCGAVVRPRPGHCGTPG</sequence>
<evidence type="ECO:0000313" key="1">
    <source>
        <dbReference type="EMBL" id="TMR02182.1"/>
    </source>
</evidence>
<dbReference type="OrthoDB" id="3699740at2"/>